<proteinExistence type="predicted"/>
<organism evidence="4 5">
    <name type="scientific">Mycetocola lacteus</name>
    <dbReference type="NCBI Taxonomy" id="76637"/>
    <lineage>
        <taxon>Bacteria</taxon>
        <taxon>Bacillati</taxon>
        <taxon>Actinomycetota</taxon>
        <taxon>Actinomycetes</taxon>
        <taxon>Micrococcales</taxon>
        <taxon>Microbacteriaceae</taxon>
        <taxon>Mycetocola</taxon>
    </lineage>
</organism>
<dbReference type="InterPro" id="IPR049071">
    <property type="entry name" value="MPI_cupin_dom"/>
</dbReference>
<evidence type="ECO:0000259" key="3">
    <source>
        <dbReference type="Pfam" id="PF21621"/>
    </source>
</evidence>
<evidence type="ECO:0000256" key="2">
    <source>
        <dbReference type="ARBA" id="ARBA00030762"/>
    </source>
</evidence>
<dbReference type="Proteomes" id="UP000269438">
    <property type="component" value="Unassembled WGS sequence"/>
</dbReference>
<evidence type="ECO:0000313" key="4">
    <source>
        <dbReference type="EMBL" id="RLP83999.1"/>
    </source>
</evidence>
<name>A0A3L7AU07_9MICO</name>
<keyword evidence="5" id="KW-1185">Reference proteome</keyword>
<dbReference type="Gene3D" id="2.60.120.10">
    <property type="entry name" value="Jelly Rolls"/>
    <property type="match status" value="2"/>
</dbReference>
<feature type="domain" description="Mannose-6-phosphate isomerase cupin" evidence="3">
    <location>
        <begin position="274"/>
        <end position="343"/>
    </location>
</feature>
<dbReference type="AlphaFoldDB" id="A0A3L7AU07"/>
<dbReference type="EMBL" id="RCUY01000002">
    <property type="protein sequence ID" value="RLP83999.1"/>
    <property type="molecule type" value="Genomic_DNA"/>
</dbReference>
<dbReference type="InterPro" id="IPR011051">
    <property type="entry name" value="RmlC_Cupin_sf"/>
</dbReference>
<dbReference type="OrthoDB" id="9808275at2"/>
<evidence type="ECO:0000313" key="5">
    <source>
        <dbReference type="Proteomes" id="UP000269438"/>
    </source>
</evidence>
<protein>
    <recommendedName>
        <fullName evidence="1">Phosphohexomutase</fullName>
    </recommendedName>
    <alternativeName>
        <fullName evidence="2">Phosphomannose isomerase</fullName>
    </alternativeName>
</protein>
<evidence type="ECO:0000256" key="1">
    <source>
        <dbReference type="ARBA" id="ARBA00029741"/>
    </source>
</evidence>
<gene>
    <name evidence="4" type="ORF">D9V34_04145</name>
</gene>
<reference evidence="4 5" key="1">
    <citation type="submission" date="2018-10" db="EMBL/GenBank/DDBJ databases">
        <authorList>
            <person name="Li J."/>
        </authorList>
    </citation>
    <scope>NUCLEOTIDE SEQUENCE [LARGE SCALE GENOMIC DNA]</scope>
    <source>
        <strain evidence="4 5">JCM 11654</strain>
    </source>
</reference>
<sequence>MSQVLVAPRVYSPIVFGAHQPDERPYRGGAGIAAFRGTEAPASEFTPEDFVASVTEVHAGGGIGLSRLDDGSLLRDAVIADPIGFLGEDHVRRFGARTMLLVKLLDTAERLFVHYHPDNAFAQTQLHTPLGKTEAWAIIGVADGVEGHAHLGFNREVSEAEAAHWAQAQDVESMLGAMNRIPLAVGDTLLVPAGLAHGISAGITLVELQQPSDLSILLEYEGFRGLGPADALLGLDLDTAIGGLDRRAWDTEQLAVLKSTRALAGGGSSLFPAVADEFFGAERFTVAGSRELEASFSILVIVDGTGSLESAAGSLELRRGMTVLVPHGLGPVTLTGQLEVIRALPPRA</sequence>
<accession>A0A3L7AU07</accession>
<dbReference type="RefSeq" id="WP_121687618.1">
    <property type="nucleotide sequence ID" value="NZ_RCUY01000002.1"/>
</dbReference>
<dbReference type="Pfam" id="PF21621">
    <property type="entry name" value="MPI_cupin_dom"/>
    <property type="match status" value="1"/>
</dbReference>
<dbReference type="SUPFAM" id="SSF51182">
    <property type="entry name" value="RmlC-like cupins"/>
    <property type="match status" value="1"/>
</dbReference>
<comment type="caution">
    <text evidence="4">The sequence shown here is derived from an EMBL/GenBank/DDBJ whole genome shotgun (WGS) entry which is preliminary data.</text>
</comment>
<dbReference type="InterPro" id="IPR014710">
    <property type="entry name" value="RmlC-like_jellyroll"/>
</dbReference>
<dbReference type="CDD" id="cd07010">
    <property type="entry name" value="cupin_PMI_type_I_N_bac"/>
    <property type="match status" value="1"/>
</dbReference>